<dbReference type="PANTHER" id="PTHR40068:SF1">
    <property type="entry name" value="TRANSCRIPTION REPRESSOR NIAR-RELATED"/>
    <property type="match status" value="1"/>
</dbReference>
<evidence type="ECO:0000313" key="5">
    <source>
        <dbReference type="Proteomes" id="UP000310263"/>
    </source>
</evidence>
<dbReference type="InterPro" id="IPR026043">
    <property type="entry name" value="NadR"/>
</dbReference>
<dbReference type="SUPFAM" id="SSF46785">
    <property type="entry name" value="Winged helix' DNA-binding domain"/>
    <property type="match status" value="1"/>
</dbReference>
<sequence>MKGSERRSQILEALSASEVAVSGSSLAQAVGVSRQVVVQDIALLRANGHDIIATNKGYVLRDGADAPQIPTRLIKVCHGLDEVADELTTIVDLGGTVLNVMVNHRVYGTITGVLDIKNRKDVERYLENIHSGKSSPLLMVTSGYHFHRIAADTEAELDEIEHTLCQKGYLAEVLPYEGDLQ</sequence>
<dbReference type="InterPro" id="IPR036390">
    <property type="entry name" value="WH_DNA-bd_sf"/>
</dbReference>
<dbReference type="InterPro" id="IPR035922">
    <property type="entry name" value="3H_dom_sf"/>
</dbReference>
<evidence type="ECO:0000259" key="3">
    <source>
        <dbReference type="Pfam" id="PF08279"/>
    </source>
</evidence>
<feature type="binding site" evidence="1">
    <location>
        <position position="145"/>
    </location>
    <ligand>
        <name>Ni(2+)</name>
        <dbReference type="ChEBI" id="CHEBI:49786"/>
    </ligand>
</feature>
<feature type="domain" description="Helix-turn-helix type 11" evidence="3">
    <location>
        <begin position="6"/>
        <end position="58"/>
    </location>
</feature>
<dbReference type="InterPro" id="IPR013196">
    <property type="entry name" value="HTH_11"/>
</dbReference>
<dbReference type="Pfam" id="PF02829">
    <property type="entry name" value="3H"/>
    <property type="match status" value="1"/>
</dbReference>
<evidence type="ECO:0000313" key="4">
    <source>
        <dbReference type="EMBL" id="TGY62567.1"/>
    </source>
</evidence>
<dbReference type="PIRSF" id="PIRSF037847">
    <property type="entry name" value="NiaR"/>
    <property type="match status" value="1"/>
</dbReference>
<organism evidence="4 5">
    <name type="scientific">Muricaecibacterium torontonense</name>
    <dbReference type="NCBI Taxonomy" id="3032871"/>
    <lineage>
        <taxon>Bacteria</taxon>
        <taxon>Bacillati</taxon>
        <taxon>Actinomycetota</taxon>
        <taxon>Coriobacteriia</taxon>
        <taxon>Coriobacteriales</taxon>
        <taxon>Atopobiaceae</taxon>
        <taxon>Muricaecibacterium</taxon>
    </lineage>
</organism>
<reference evidence="4 5" key="1">
    <citation type="submission" date="2019-04" db="EMBL/GenBank/DDBJ databases">
        <title>Microbes associate with the intestines of laboratory mice.</title>
        <authorList>
            <person name="Navarre W."/>
            <person name="Wong E."/>
            <person name="Huang K."/>
            <person name="Tropini C."/>
            <person name="Ng K."/>
            <person name="Yu B."/>
        </authorList>
    </citation>
    <scope>NUCLEOTIDE SEQUENCE [LARGE SCALE GENOMIC DNA]</scope>
    <source>
        <strain evidence="4 5">NM07_P-09</strain>
    </source>
</reference>
<proteinExistence type="predicted"/>
<dbReference type="Gene3D" id="3.30.1340.20">
    <property type="entry name" value="3H domain"/>
    <property type="match status" value="1"/>
</dbReference>
<dbReference type="AlphaFoldDB" id="A0A4S2F2I5"/>
<gene>
    <name evidence="4" type="ORF">E5334_03905</name>
</gene>
<dbReference type="PANTHER" id="PTHR40068">
    <property type="entry name" value="TRANSCRIPTION REPRESSOR NIAR-RELATED"/>
    <property type="match status" value="1"/>
</dbReference>
<evidence type="ECO:0000256" key="1">
    <source>
        <dbReference type="PIRSR" id="PIRSR037847-1"/>
    </source>
</evidence>
<dbReference type="InterPro" id="IPR036388">
    <property type="entry name" value="WH-like_DNA-bd_sf"/>
</dbReference>
<feature type="binding site" evidence="1">
    <location>
        <position position="78"/>
    </location>
    <ligand>
        <name>Ni(2+)</name>
        <dbReference type="ChEBI" id="CHEBI:49786"/>
    </ligand>
</feature>
<dbReference type="Gene3D" id="1.10.10.10">
    <property type="entry name" value="Winged helix-like DNA-binding domain superfamily/Winged helix DNA-binding domain"/>
    <property type="match status" value="1"/>
</dbReference>
<name>A0A4S2F2I5_9ACTN</name>
<keyword evidence="1" id="KW-0533">Nickel</keyword>
<comment type="caution">
    <text evidence="4">The sequence shown here is derived from an EMBL/GenBank/DDBJ whole genome shotgun (WGS) entry which is preliminary data.</text>
</comment>
<dbReference type="EMBL" id="SRYE01000002">
    <property type="protein sequence ID" value="TGY62567.1"/>
    <property type="molecule type" value="Genomic_DNA"/>
</dbReference>
<dbReference type="OrthoDB" id="9792661at2"/>
<feature type="binding site" evidence="1">
    <location>
        <position position="86"/>
    </location>
    <ligand>
        <name>Ni(2+)</name>
        <dbReference type="ChEBI" id="CHEBI:49786"/>
    </ligand>
</feature>
<dbReference type="GO" id="GO:0046872">
    <property type="term" value="F:metal ion binding"/>
    <property type="evidence" value="ECO:0007669"/>
    <property type="project" value="UniProtKB-KW"/>
</dbReference>
<keyword evidence="1" id="KW-0479">Metal-binding</keyword>
<dbReference type="SUPFAM" id="SSF75500">
    <property type="entry name" value="Putative transcriptional regulator TM1602, C-terminal domain"/>
    <property type="match status" value="1"/>
</dbReference>
<keyword evidence="5" id="KW-1185">Reference proteome</keyword>
<accession>A0A4S2F2I5</accession>
<dbReference type="Pfam" id="PF08279">
    <property type="entry name" value="HTH_11"/>
    <property type="match status" value="1"/>
</dbReference>
<dbReference type="Proteomes" id="UP000310263">
    <property type="component" value="Unassembled WGS sequence"/>
</dbReference>
<evidence type="ECO:0000259" key="2">
    <source>
        <dbReference type="Pfam" id="PF02829"/>
    </source>
</evidence>
<protein>
    <submittedName>
        <fullName evidence="4">Transcription repressor NadR</fullName>
    </submittedName>
</protein>
<feature type="domain" description="3H" evidence="2">
    <location>
        <begin position="74"/>
        <end position="170"/>
    </location>
</feature>
<dbReference type="RefSeq" id="WP_136012297.1">
    <property type="nucleotide sequence ID" value="NZ_SRYE01000002.1"/>
</dbReference>
<dbReference type="InterPro" id="IPR004173">
    <property type="entry name" value="3H_domain"/>
</dbReference>
<feature type="binding site" evidence="1">
    <location>
        <position position="147"/>
    </location>
    <ligand>
        <name>Ni(2+)</name>
        <dbReference type="ChEBI" id="CHEBI:49786"/>
    </ligand>
</feature>